<evidence type="ECO:0000313" key="3">
    <source>
        <dbReference type="EMBL" id="CQR52172.1"/>
    </source>
</evidence>
<name>A0A0D6JV63_9EURY</name>
<dbReference type="AlphaFoldDB" id="A0A0D6JV63"/>
<accession>A0A0D6JV63</accession>
<organism evidence="3 4">
    <name type="scientific">Haloferax massiliensis</name>
    <dbReference type="NCBI Taxonomy" id="1476858"/>
    <lineage>
        <taxon>Archaea</taxon>
        <taxon>Methanobacteriati</taxon>
        <taxon>Methanobacteriota</taxon>
        <taxon>Stenosarchaea group</taxon>
        <taxon>Halobacteria</taxon>
        <taxon>Halobacteriales</taxon>
        <taxon>Haloferacaceae</taxon>
        <taxon>Haloferax</taxon>
    </lineage>
</organism>
<reference evidence="4" key="1">
    <citation type="submission" date="2015-03" db="EMBL/GenBank/DDBJ databases">
        <authorList>
            <person name="Urmite Genomes"/>
        </authorList>
    </citation>
    <scope>NUCLEOTIDE SEQUENCE [LARGE SCALE GENOMIC DNA]</scope>
    <source>
        <strain evidence="4">Arc-Hr</strain>
    </source>
</reference>
<feature type="transmembrane region" description="Helical" evidence="2">
    <location>
        <begin position="117"/>
        <end position="141"/>
    </location>
</feature>
<proteinExistence type="predicted"/>
<dbReference type="RefSeq" id="WP_089780348.1">
    <property type="nucleotide sequence ID" value="NZ_CABLRR010000003.1"/>
</dbReference>
<feature type="transmembrane region" description="Helical" evidence="2">
    <location>
        <begin position="161"/>
        <end position="189"/>
    </location>
</feature>
<feature type="compositionally biased region" description="Basic and acidic residues" evidence="1">
    <location>
        <begin position="220"/>
        <end position="234"/>
    </location>
</feature>
<feature type="transmembrane region" description="Helical" evidence="2">
    <location>
        <begin position="81"/>
        <end position="105"/>
    </location>
</feature>
<keyword evidence="2" id="KW-1133">Transmembrane helix</keyword>
<dbReference type="OrthoDB" id="292568at2157"/>
<evidence type="ECO:0008006" key="5">
    <source>
        <dbReference type="Google" id="ProtNLM"/>
    </source>
</evidence>
<feature type="transmembrane region" description="Helical" evidence="2">
    <location>
        <begin position="34"/>
        <end position="61"/>
    </location>
</feature>
<evidence type="ECO:0000256" key="2">
    <source>
        <dbReference type="SAM" id="Phobius"/>
    </source>
</evidence>
<dbReference type="Proteomes" id="UP000198902">
    <property type="component" value="Unassembled WGS sequence"/>
</dbReference>
<keyword evidence="4" id="KW-1185">Reference proteome</keyword>
<dbReference type="EMBL" id="CSTE01000003">
    <property type="protein sequence ID" value="CQR52172.1"/>
    <property type="molecule type" value="Genomic_DNA"/>
</dbReference>
<sequence length="241" mass="24982">MTTSDGDAADPTVGVHRALATAARQVYRHPLPMVAISVGWVLASLPLVTIGPATLGAYGAVRSVRENGRVDREAVRETLAAHWLDSVLFSGLLVVFPAIAVLYLGQYAATSDPLSGVFGAVGFYLAYHAWVVFALAFVSLADGADAVDAVTGGYRWSVENPVATVLVGIVTGTLLLASAVLTIALPLVFPALAAAFHTELVASTDDSSDGEETDATEATVSKERPIAGDGRKNDVSTTSGR</sequence>
<feature type="compositionally biased region" description="Acidic residues" evidence="1">
    <location>
        <begin position="206"/>
        <end position="215"/>
    </location>
</feature>
<evidence type="ECO:0000313" key="4">
    <source>
        <dbReference type="Proteomes" id="UP000198902"/>
    </source>
</evidence>
<keyword evidence="2" id="KW-0472">Membrane</keyword>
<gene>
    <name evidence="3" type="ORF">BN996_03016</name>
</gene>
<protein>
    <recommendedName>
        <fullName evidence="5">DUF2189 domain-containing protein</fullName>
    </recommendedName>
</protein>
<feature type="region of interest" description="Disordered" evidence="1">
    <location>
        <begin position="204"/>
        <end position="241"/>
    </location>
</feature>
<evidence type="ECO:0000256" key="1">
    <source>
        <dbReference type="SAM" id="MobiDB-lite"/>
    </source>
</evidence>
<keyword evidence="2" id="KW-0812">Transmembrane</keyword>